<dbReference type="RefSeq" id="WP_166828920.1">
    <property type="nucleotide sequence ID" value="NZ_JAAOLX010000010.1"/>
</dbReference>
<comment type="caution">
    <text evidence="1">The sequence shown here is derived from an EMBL/GenBank/DDBJ whole genome shotgun (WGS) entry which is preliminary data.</text>
</comment>
<dbReference type="InterPro" id="IPR015943">
    <property type="entry name" value="WD40/YVTN_repeat-like_dom_sf"/>
</dbReference>
<proteinExistence type="predicted"/>
<accession>A0ABX0KZ34</accession>
<evidence type="ECO:0000313" key="2">
    <source>
        <dbReference type="Proteomes" id="UP000712570"/>
    </source>
</evidence>
<protein>
    <submittedName>
        <fullName evidence="1">Uncharacterized protein</fullName>
    </submittedName>
</protein>
<keyword evidence="2" id="KW-1185">Reference proteome</keyword>
<sequence length="336" mass="35060">MKTNVAGVDPALIKVAIWKDSAGAVAMNKLPINYSTIIADKIRPYIYAHNGGTSIDVYHAFTAKKIFTINNVAANVAGMAVSPDGSRLFVLDTANPALAVIDLSTMKLSATWSTKGANSSTMPLLAMRSNDVDFVLLGNGMALRDGLSLGRTGMSAGYYSQAGAMSAMADGSAVYIQDSGMSPASSAVYHITYSAIGGGMLMVKPGSRSSGLGGSNGKDIAISLDGTRLYLASGYPYQCTVADLYTMSKTGSLPGGDAYPNNVEVSNDGRVICGIFGWYSKADFWVYSANGAQLASYKIAGYGRALQDRQLVMTPDGLIVAALTDDPLLAFVAIGL</sequence>
<dbReference type="Proteomes" id="UP000712570">
    <property type="component" value="Unassembled WGS sequence"/>
</dbReference>
<evidence type="ECO:0000313" key="1">
    <source>
        <dbReference type="EMBL" id="NHQ87868.1"/>
    </source>
</evidence>
<dbReference type="EMBL" id="JAAOLX010000010">
    <property type="protein sequence ID" value="NHQ87868.1"/>
    <property type="molecule type" value="Genomic_DNA"/>
</dbReference>
<dbReference type="Gene3D" id="2.130.10.10">
    <property type="entry name" value="YVTN repeat-like/Quinoprotein amine dehydrogenase"/>
    <property type="match status" value="2"/>
</dbReference>
<name>A0ABX0KZ34_9NEIS</name>
<reference evidence="1 2" key="1">
    <citation type="submission" date="2020-03" db="EMBL/GenBank/DDBJ databases">
        <title>Draft genome sequence of environmentally isolated violet-colored cultures.</title>
        <authorList>
            <person name="Wilson H.S."/>
        </authorList>
    </citation>
    <scope>NUCLEOTIDE SEQUENCE [LARGE SCALE GENOMIC DNA]</scope>
    <source>
        <strain evidence="1 2">HSC-16F04</strain>
    </source>
</reference>
<gene>
    <name evidence="1" type="ORF">HA050_17300</name>
</gene>
<organism evidence="1 2">
    <name type="scientific">Iodobacter violaceini</name>
    <dbReference type="NCBI Taxonomy" id="3044271"/>
    <lineage>
        <taxon>Bacteria</taxon>
        <taxon>Pseudomonadati</taxon>
        <taxon>Pseudomonadota</taxon>
        <taxon>Betaproteobacteria</taxon>
        <taxon>Neisseriales</taxon>
        <taxon>Chitinibacteraceae</taxon>
        <taxon>Iodobacter</taxon>
    </lineage>
</organism>
<dbReference type="SUPFAM" id="SSF75011">
    <property type="entry name" value="3-carboxy-cis,cis-mucoante lactonizing enzyme"/>
    <property type="match status" value="1"/>
</dbReference>